<proteinExistence type="predicted"/>
<keyword evidence="1 2" id="KW-0238">DNA-binding</keyword>
<dbReference type="Proteomes" id="UP000799778">
    <property type="component" value="Unassembled WGS sequence"/>
</dbReference>
<reference evidence="5" key="1">
    <citation type="journal article" date="2020" name="Stud. Mycol.">
        <title>101 Dothideomycetes genomes: a test case for predicting lifestyles and emergence of pathogens.</title>
        <authorList>
            <person name="Haridas S."/>
            <person name="Albert R."/>
            <person name="Binder M."/>
            <person name="Bloem J."/>
            <person name="Labutti K."/>
            <person name="Salamov A."/>
            <person name="Andreopoulos B."/>
            <person name="Baker S."/>
            <person name="Barry K."/>
            <person name="Bills G."/>
            <person name="Bluhm B."/>
            <person name="Cannon C."/>
            <person name="Castanera R."/>
            <person name="Culley D."/>
            <person name="Daum C."/>
            <person name="Ezra D."/>
            <person name="Gonzalez J."/>
            <person name="Henrissat B."/>
            <person name="Kuo A."/>
            <person name="Liang C."/>
            <person name="Lipzen A."/>
            <person name="Lutzoni F."/>
            <person name="Magnuson J."/>
            <person name="Mondo S."/>
            <person name="Nolan M."/>
            <person name="Ohm R."/>
            <person name="Pangilinan J."/>
            <person name="Park H.-J."/>
            <person name="Ramirez L."/>
            <person name="Alfaro M."/>
            <person name="Sun H."/>
            <person name="Tritt A."/>
            <person name="Yoshinaga Y."/>
            <person name="Zwiers L.-H."/>
            <person name="Turgeon B."/>
            <person name="Goodwin S."/>
            <person name="Spatafora J."/>
            <person name="Crous P."/>
            <person name="Grigoriev I."/>
        </authorList>
    </citation>
    <scope>NUCLEOTIDE SEQUENCE</scope>
    <source>
        <strain evidence="5">CBS 175.79</strain>
    </source>
</reference>
<dbReference type="InterPro" id="IPR024061">
    <property type="entry name" value="NDT80_DNA-bd_dom"/>
</dbReference>
<feature type="region of interest" description="Disordered" evidence="3">
    <location>
        <begin position="13"/>
        <end position="32"/>
    </location>
</feature>
<name>A0A6A5XLL6_9PLEO</name>
<evidence type="ECO:0000313" key="5">
    <source>
        <dbReference type="EMBL" id="KAF2014168.1"/>
    </source>
</evidence>
<dbReference type="GO" id="GO:0000228">
    <property type="term" value="C:nuclear chromosome"/>
    <property type="evidence" value="ECO:0007669"/>
    <property type="project" value="TreeGrafter"/>
</dbReference>
<dbReference type="InterPro" id="IPR037141">
    <property type="entry name" value="NDT80_DNA-bd_dom_sf"/>
</dbReference>
<dbReference type="Pfam" id="PF05224">
    <property type="entry name" value="NDT80_PhoG"/>
    <property type="match status" value="1"/>
</dbReference>
<organism evidence="5 6">
    <name type="scientific">Aaosphaeria arxii CBS 175.79</name>
    <dbReference type="NCBI Taxonomy" id="1450172"/>
    <lineage>
        <taxon>Eukaryota</taxon>
        <taxon>Fungi</taxon>
        <taxon>Dikarya</taxon>
        <taxon>Ascomycota</taxon>
        <taxon>Pezizomycotina</taxon>
        <taxon>Dothideomycetes</taxon>
        <taxon>Pleosporomycetidae</taxon>
        <taxon>Pleosporales</taxon>
        <taxon>Pleosporales incertae sedis</taxon>
        <taxon>Aaosphaeria</taxon>
    </lineage>
</organism>
<feature type="region of interest" description="Disordered" evidence="3">
    <location>
        <begin position="420"/>
        <end position="440"/>
    </location>
</feature>
<sequence length="509" mass="56550">MEPIDLLALLRSDVDDTSTRDPEPLTTPIEPLELPVSFSNPFADIANTHEHLPHPEQQYGPTLEDLNETQTHQLLRFSKPRLPVDLLDSSGCKTSISISAQLHGMFFLAESPYTSGSPPLELTCYRRNLFQISGNVVLSRNLHAVRLKTGERIRIEKQEVVVSATESLDGNSIKIVSVPWKANASDLAVTGNKKDSIPSRRALDMINGQDVDSESVEFPISWSRLQFRTATANNGRRKELQQNFVVHLNVVATLATGAQVSICEVHSGAVTVRGRSPKNFQSRKEIPIGVSNNPSSKKGQAAATRPLPRRPAIDRDTTMSDISPCAPQSIRSASVQFSQPISSPTDNTGFAFQYEPNGFPLSLDFLDGWEMPEIETGTSLDTLPSMSLSTPFAPSVTNTRRHTQPLKTPSAPVPLYLVEDEPHMPEPLPSRKQPRLEGPHPPSLLPGTIYSPEEESADMLYEYFPLGLDDWMPRVDAVYRPHVVHQLRLPEDPRMIALNDRSKRYYSQT</sequence>
<gene>
    <name evidence="5" type="ORF">BU24DRAFT_423202</name>
</gene>
<evidence type="ECO:0000256" key="2">
    <source>
        <dbReference type="PROSITE-ProRule" id="PRU00850"/>
    </source>
</evidence>
<feature type="domain" description="NDT80" evidence="4">
    <location>
        <begin position="53"/>
        <end position="284"/>
    </location>
</feature>
<feature type="DNA-binding region" description="NDT80" evidence="2">
    <location>
        <begin position="53"/>
        <end position="284"/>
    </location>
</feature>
<dbReference type="EMBL" id="ML978070">
    <property type="protein sequence ID" value="KAF2014168.1"/>
    <property type="molecule type" value="Genomic_DNA"/>
</dbReference>
<dbReference type="GO" id="GO:0003677">
    <property type="term" value="F:DNA binding"/>
    <property type="evidence" value="ECO:0007669"/>
    <property type="project" value="UniProtKB-KW"/>
</dbReference>
<dbReference type="GO" id="GO:0051321">
    <property type="term" value="P:meiotic cell cycle"/>
    <property type="evidence" value="ECO:0007669"/>
    <property type="project" value="TreeGrafter"/>
</dbReference>
<dbReference type="PANTHER" id="PTHR35144:SF1">
    <property type="entry name" value="PROTEIN PACG"/>
    <property type="match status" value="1"/>
</dbReference>
<dbReference type="RefSeq" id="XP_033382507.1">
    <property type="nucleotide sequence ID" value="XM_033528181.1"/>
</dbReference>
<evidence type="ECO:0000313" key="6">
    <source>
        <dbReference type="Proteomes" id="UP000799778"/>
    </source>
</evidence>
<dbReference type="AlphaFoldDB" id="A0A6A5XLL6"/>
<accession>A0A6A5XLL6</accession>
<dbReference type="PANTHER" id="PTHR35144">
    <property type="entry name" value="MEIOSIS-SPECIFIC TRANSCRIPTION FACTOR NDT80"/>
    <property type="match status" value="1"/>
</dbReference>
<feature type="region of interest" description="Disordered" evidence="3">
    <location>
        <begin position="274"/>
        <end position="326"/>
    </location>
</feature>
<dbReference type="GO" id="GO:0003700">
    <property type="term" value="F:DNA-binding transcription factor activity"/>
    <property type="evidence" value="ECO:0007669"/>
    <property type="project" value="UniProtKB-UniRule"/>
</dbReference>
<dbReference type="GeneID" id="54285578"/>
<evidence type="ECO:0000256" key="3">
    <source>
        <dbReference type="SAM" id="MobiDB-lite"/>
    </source>
</evidence>
<dbReference type="InterPro" id="IPR052605">
    <property type="entry name" value="Fungal_trans_regulator"/>
</dbReference>
<dbReference type="OrthoDB" id="4117572at2759"/>
<evidence type="ECO:0000259" key="4">
    <source>
        <dbReference type="PROSITE" id="PS51517"/>
    </source>
</evidence>
<dbReference type="Gene3D" id="2.60.40.1390">
    <property type="entry name" value="NDT80 DNA-binding domain"/>
    <property type="match status" value="2"/>
</dbReference>
<evidence type="ECO:0000256" key="1">
    <source>
        <dbReference type="ARBA" id="ARBA00023125"/>
    </source>
</evidence>
<dbReference type="InterPro" id="IPR008967">
    <property type="entry name" value="p53-like_TF_DNA-bd_sf"/>
</dbReference>
<dbReference type="GO" id="GO:0045944">
    <property type="term" value="P:positive regulation of transcription by RNA polymerase II"/>
    <property type="evidence" value="ECO:0007669"/>
    <property type="project" value="TreeGrafter"/>
</dbReference>
<dbReference type="PROSITE" id="PS51517">
    <property type="entry name" value="NDT80"/>
    <property type="match status" value="1"/>
</dbReference>
<protein>
    <submittedName>
        <fullName evidence="5">p53-like transcription factor</fullName>
    </submittedName>
</protein>
<dbReference type="SUPFAM" id="SSF49417">
    <property type="entry name" value="p53-like transcription factors"/>
    <property type="match status" value="1"/>
</dbReference>
<keyword evidence="6" id="KW-1185">Reference proteome</keyword>
<feature type="compositionally biased region" description="Basic and acidic residues" evidence="3">
    <location>
        <begin position="13"/>
        <end position="23"/>
    </location>
</feature>